<comment type="catalytic activity">
    <reaction evidence="6">
        <text>uridine + phosphate = alpha-D-ribose 1-phosphate + uracil</text>
        <dbReference type="Rhea" id="RHEA:24388"/>
        <dbReference type="ChEBI" id="CHEBI:16704"/>
        <dbReference type="ChEBI" id="CHEBI:17568"/>
        <dbReference type="ChEBI" id="CHEBI:43474"/>
        <dbReference type="ChEBI" id="CHEBI:57720"/>
        <dbReference type="EC" id="2.4.2.3"/>
    </reaction>
</comment>
<dbReference type="PROSITE" id="PS01232">
    <property type="entry name" value="PNP_UDP_1"/>
    <property type="match status" value="1"/>
</dbReference>
<proteinExistence type="inferred from homology"/>
<dbReference type="InterPro" id="IPR035994">
    <property type="entry name" value="Nucleoside_phosphorylase_sf"/>
</dbReference>
<keyword evidence="9" id="KW-1185">Reference proteome</keyword>
<comment type="caution">
    <text evidence="8">The sequence shown here is derived from an EMBL/GenBank/DDBJ whole genome shotgun (WGS) entry which is preliminary data.</text>
</comment>
<dbReference type="GO" id="GO:0009164">
    <property type="term" value="P:nucleoside catabolic process"/>
    <property type="evidence" value="ECO:0007669"/>
    <property type="project" value="UniProtKB-ARBA"/>
</dbReference>
<dbReference type="InterPro" id="IPR000845">
    <property type="entry name" value="Nucleoside_phosphorylase_d"/>
</dbReference>
<evidence type="ECO:0000256" key="6">
    <source>
        <dbReference type="ARBA" id="ARBA00048447"/>
    </source>
</evidence>
<evidence type="ECO:0000256" key="1">
    <source>
        <dbReference type="ARBA" id="ARBA00010456"/>
    </source>
</evidence>
<dbReference type="OrthoDB" id="9772602at2"/>
<reference evidence="8 9" key="1">
    <citation type="journal article" date="2015" name="Int. J. Syst. Evol. Microbiol.">
        <title>Sporolactobacillus shoreae sp. nov. and Sporolactobacillus spathodeae sp. nov., two spore-forming lactic acid bacteria isolated from tree barks in Thailand.</title>
        <authorList>
            <person name="Thamacharoensuk T."/>
            <person name="Kitahara M."/>
            <person name="Ohkuma M."/>
            <person name="Thongchul N."/>
            <person name="Tanasupawat S."/>
        </authorList>
    </citation>
    <scope>NUCLEOTIDE SEQUENCE [LARGE SCALE GENOMIC DNA]</scope>
    <source>
        <strain evidence="8 9">BK92</strain>
    </source>
</reference>
<dbReference type="EC" id="2.4.2.3" evidence="2"/>
<dbReference type="PANTHER" id="PTHR43691:SF11">
    <property type="entry name" value="FI09636P-RELATED"/>
    <property type="match status" value="1"/>
</dbReference>
<dbReference type="EMBL" id="SRJD01000002">
    <property type="protein sequence ID" value="TGA99922.1"/>
    <property type="molecule type" value="Genomic_DNA"/>
</dbReference>
<evidence type="ECO:0000313" key="8">
    <source>
        <dbReference type="EMBL" id="TGA99922.1"/>
    </source>
</evidence>
<evidence type="ECO:0000256" key="5">
    <source>
        <dbReference type="ARBA" id="ARBA00022679"/>
    </source>
</evidence>
<evidence type="ECO:0000259" key="7">
    <source>
        <dbReference type="Pfam" id="PF01048"/>
    </source>
</evidence>
<dbReference type="Proteomes" id="UP000298347">
    <property type="component" value="Unassembled WGS sequence"/>
</dbReference>
<dbReference type="RefSeq" id="WP_135347317.1">
    <property type="nucleotide sequence ID" value="NZ_SRJD01000002.1"/>
</dbReference>
<accession>A0A4Z0GUE4</accession>
<evidence type="ECO:0000256" key="2">
    <source>
        <dbReference type="ARBA" id="ARBA00011888"/>
    </source>
</evidence>
<feature type="domain" description="Nucleoside phosphorylase" evidence="7">
    <location>
        <begin position="17"/>
        <end position="220"/>
    </location>
</feature>
<evidence type="ECO:0000313" key="9">
    <source>
        <dbReference type="Proteomes" id="UP000298347"/>
    </source>
</evidence>
<dbReference type="AlphaFoldDB" id="A0A4Z0GUE4"/>
<keyword evidence="5" id="KW-0808">Transferase</keyword>
<dbReference type="GO" id="GO:0005829">
    <property type="term" value="C:cytosol"/>
    <property type="evidence" value="ECO:0007669"/>
    <property type="project" value="TreeGrafter"/>
</dbReference>
<dbReference type="Pfam" id="PF01048">
    <property type="entry name" value="PNP_UDP_1"/>
    <property type="match status" value="1"/>
</dbReference>
<dbReference type="GO" id="GO:0004850">
    <property type="term" value="F:uridine phosphorylase activity"/>
    <property type="evidence" value="ECO:0007669"/>
    <property type="project" value="UniProtKB-EC"/>
</dbReference>
<protein>
    <recommendedName>
        <fullName evidence="3">Uridine phosphorylase</fullName>
        <ecNumber evidence="2">2.4.2.3</ecNumber>
    </recommendedName>
</protein>
<name>A0A4Z0GUE4_9BACL</name>
<dbReference type="PANTHER" id="PTHR43691">
    <property type="entry name" value="URIDINE PHOSPHORYLASE"/>
    <property type="match status" value="1"/>
</dbReference>
<dbReference type="CDD" id="cd17767">
    <property type="entry name" value="UP_EcUdp-like"/>
    <property type="match status" value="1"/>
</dbReference>
<evidence type="ECO:0000256" key="3">
    <source>
        <dbReference type="ARBA" id="ARBA00021980"/>
    </source>
</evidence>
<evidence type="ECO:0000256" key="4">
    <source>
        <dbReference type="ARBA" id="ARBA00022676"/>
    </source>
</evidence>
<dbReference type="SUPFAM" id="SSF53167">
    <property type="entry name" value="Purine and uridine phosphorylases"/>
    <property type="match status" value="1"/>
</dbReference>
<sequence length="251" mass="27599">METLYMKLSEENIAPNVILSGDPWRVEVLKKYLSNPKKVGFFREFNTYTGSYQGVPVTVTSTGIGAPSAAIAMEELYQAGMKVAVRMGTIMTLDSEMLGDFIIPSACMRGESTSSTYVENSYPAVADFALVNCMNEAVTSFNANYHNGITCSMDGFYSKMHESRLSKALDFDIMATFEKLKSYHALGVDMESSCILTLGNLMGIRSCVLTVATVSENLNEKLQSTERAAAEDLLCRVALQGIYIQEGRNKK</sequence>
<gene>
    <name evidence="8" type="ORF">E4665_02960</name>
</gene>
<dbReference type="InterPro" id="IPR018016">
    <property type="entry name" value="Nucleoside_phosphorylase_CS"/>
</dbReference>
<comment type="similarity">
    <text evidence="1">Belongs to the PNP/UDP phosphorylase family.</text>
</comment>
<dbReference type="Gene3D" id="3.40.50.1580">
    <property type="entry name" value="Nucleoside phosphorylase domain"/>
    <property type="match status" value="1"/>
</dbReference>
<organism evidence="8 9">
    <name type="scientific">Sporolactobacillus shoreae</name>
    <dbReference type="NCBI Taxonomy" id="1465501"/>
    <lineage>
        <taxon>Bacteria</taxon>
        <taxon>Bacillati</taxon>
        <taxon>Bacillota</taxon>
        <taxon>Bacilli</taxon>
        <taxon>Bacillales</taxon>
        <taxon>Sporolactobacillaceae</taxon>
        <taxon>Sporolactobacillus</taxon>
    </lineage>
</organism>
<keyword evidence="4" id="KW-0328">Glycosyltransferase</keyword>